<dbReference type="EMBL" id="CM044702">
    <property type="protein sequence ID" value="KAI5677284.1"/>
    <property type="molecule type" value="Genomic_DNA"/>
</dbReference>
<dbReference type="Proteomes" id="UP001060085">
    <property type="component" value="Linkage Group LG02"/>
</dbReference>
<proteinExistence type="predicted"/>
<reference evidence="2" key="1">
    <citation type="journal article" date="2023" name="Nat. Plants">
        <title>Single-cell RNA sequencing provides a high-resolution roadmap for understanding the multicellular compartmentation of specialized metabolism.</title>
        <authorList>
            <person name="Sun S."/>
            <person name="Shen X."/>
            <person name="Li Y."/>
            <person name="Li Y."/>
            <person name="Wang S."/>
            <person name="Li R."/>
            <person name="Zhang H."/>
            <person name="Shen G."/>
            <person name="Guo B."/>
            <person name="Wei J."/>
            <person name="Xu J."/>
            <person name="St-Pierre B."/>
            <person name="Chen S."/>
            <person name="Sun C."/>
        </authorList>
    </citation>
    <scope>NUCLEOTIDE SEQUENCE [LARGE SCALE GENOMIC DNA]</scope>
</reference>
<protein>
    <submittedName>
        <fullName evidence="1">Uncharacterized protein</fullName>
    </submittedName>
</protein>
<name>A0ACC0BX65_CATRO</name>
<evidence type="ECO:0000313" key="2">
    <source>
        <dbReference type="Proteomes" id="UP001060085"/>
    </source>
</evidence>
<sequence length="1304" mass="150806">MPSGAKKRKAAKKKKKSEESSLPSNSIQKSQVKTSIQEKKNSYEYEDIENVLCCLADIMKEEQLNVTTKIQIEDLMMQLRHESIHVKWRSSDPCYSTGIPDSVQTWLQDVQNRLIEPKRHENMAPDLLEKTLSSLLQDFTWRRHDIQKHGSNYLGGDFYVRDFACKDLQIDKLVMDWLDPLLSSLKYLVDNGRHPNFPLLPEKRGQELFQKLEFLKEFLEFPQLQVLLEKFLAEDLLIQLRFLIENAIYLSYRSSDQCGNNIDKLFLDLLVKMDHVEAAIRMLYFRFFKTSKAKIPSNLGIDLEAMVSVDSLLGNLDLLLKGQVNSSSIIPLDAHQFSSVLHQELSFLKIFLMDPNLKQYTESEPESFTSLLTQVEAIARKGASLTPPICDGEMKDDMAKEMNLVHTKLLEIVNLLNLKIRQIYLRVLKPPTSSNFPRNPNLGFIEFFIDNLDELLNDRADSIAYVKNEIETVKTDVTLLWSFLRDTAKNQELDNNIVRRVVDVAYEAERVVDLISASHFPRWYYILWLSDVIEKIKLLRKESTEQRSKMMSDVSVFKMEKDSIYTRREVYDQTHEEEVVGFIDEAEEIINQLTSGPEELDIISIVGMPGLGKTTLAKKVYEHSSIARYFHVRSWYCISQVYERRDLFLSILGDVTEVTNKIQKMNEEDMAEALYRNLKGKRYLIVIDDIWSVEPWVDIHKSFPDDLKGSRVLFTSRNKKVALQAKPSTRDPHYLRLFSEEESWELLKKKVFQERNCPQELYAIGKQIAKNSKGLPLSVIVIAGILSRVEKSEDCWRRVSESLGKQVGDSRQCRNVLELSYQHLPNHLKPCFLYLGVFPEDREILAWKLIRLWIAEGLVQKTESECLEEVAEGYLKDLIARSLVLVAEEKCNGGIKSCRLHDLLHEFSIEKAKDERVLMRSEQLVKTEEYRHCFYIDQDDLHRWMPYDPYVRSVLFFPTKRKNHDNISRKLFQGDISVLPYVLKLLRVLDLECLTLGLLIPSEIGLLVHLRYLAVRGPMDHVPSSIGNLCRLETLNVIGTKGEVRLPEALFKMPHLKHVTVNKRAAFVLSSTSHPMKSLRYSSIQQLSSPAFCHGDGTTEKVITSLKNLQKLKCLFLESWDNYKGCNKLPVLDSVSELESLNVTYHGIVKHPYKFSLPSKLKELTLSKFRFPWNEISKIGRLVPQLEVLKLLFKASEGPRWNVSYDEFPNLKFLKLESLDIVEWDVSCDAFPCLEQLVLERCKKLKEICSNFGELATLRRIEVQWCSYSATKAIWEIQEQQQELGGYGLKVLILPSNWDSAPAS</sequence>
<accession>A0ACC0BX65</accession>
<comment type="caution">
    <text evidence="1">The sequence shown here is derived from an EMBL/GenBank/DDBJ whole genome shotgun (WGS) entry which is preliminary data.</text>
</comment>
<organism evidence="1 2">
    <name type="scientific">Catharanthus roseus</name>
    <name type="common">Madagascar periwinkle</name>
    <name type="synonym">Vinca rosea</name>
    <dbReference type="NCBI Taxonomy" id="4058"/>
    <lineage>
        <taxon>Eukaryota</taxon>
        <taxon>Viridiplantae</taxon>
        <taxon>Streptophyta</taxon>
        <taxon>Embryophyta</taxon>
        <taxon>Tracheophyta</taxon>
        <taxon>Spermatophyta</taxon>
        <taxon>Magnoliopsida</taxon>
        <taxon>eudicotyledons</taxon>
        <taxon>Gunneridae</taxon>
        <taxon>Pentapetalae</taxon>
        <taxon>asterids</taxon>
        <taxon>lamiids</taxon>
        <taxon>Gentianales</taxon>
        <taxon>Apocynaceae</taxon>
        <taxon>Rauvolfioideae</taxon>
        <taxon>Vinceae</taxon>
        <taxon>Catharanthinae</taxon>
        <taxon>Catharanthus</taxon>
    </lineage>
</organism>
<evidence type="ECO:0000313" key="1">
    <source>
        <dbReference type="EMBL" id="KAI5677284.1"/>
    </source>
</evidence>
<gene>
    <name evidence="1" type="ORF">M9H77_08234</name>
</gene>
<keyword evidence="2" id="KW-1185">Reference proteome</keyword>